<protein>
    <submittedName>
        <fullName evidence="2">Uncharacterized protein</fullName>
    </submittedName>
</protein>
<dbReference type="AlphaFoldDB" id="N6UEM2"/>
<sequence>MLAGFIQGYRRGCASGVSAQQHENQGYSDPADAEQPDGNAARYRAGAQPEHGRLYVTDPLYHATEIGGTDRVTGVTADIAAGPKVAIGKTGGVAAIGVEAETEAEIRMGGGQIG</sequence>
<feature type="non-terminal residue" evidence="2">
    <location>
        <position position="1"/>
    </location>
</feature>
<proteinExistence type="predicted"/>
<accession>N6UEM2</accession>
<reference evidence="2" key="1">
    <citation type="journal article" date="2013" name="Genome Biol.">
        <title>Draft genome of the mountain pine beetle, Dendroctonus ponderosae Hopkins, a major forest pest.</title>
        <authorList>
            <person name="Keeling C.I."/>
            <person name="Yuen M.M."/>
            <person name="Liao N.Y."/>
            <person name="Docking T.R."/>
            <person name="Chan S.K."/>
            <person name="Taylor G.A."/>
            <person name="Palmquist D.L."/>
            <person name="Jackman S.D."/>
            <person name="Nguyen A."/>
            <person name="Li M."/>
            <person name="Henderson H."/>
            <person name="Janes J.K."/>
            <person name="Zhao Y."/>
            <person name="Pandoh P."/>
            <person name="Moore R."/>
            <person name="Sperling F.A."/>
            <person name="Huber D.P."/>
            <person name="Birol I."/>
            <person name="Jones S.J."/>
            <person name="Bohlmann J."/>
        </authorList>
    </citation>
    <scope>NUCLEOTIDE SEQUENCE</scope>
</reference>
<dbReference type="HOGENOM" id="CLU_2123554_0_0_1"/>
<name>N6UEM2_DENPD</name>
<feature type="region of interest" description="Disordered" evidence="1">
    <location>
        <begin position="14"/>
        <end position="49"/>
    </location>
</feature>
<evidence type="ECO:0000313" key="2">
    <source>
        <dbReference type="EMBL" id="ENN77087.1"/>
    </source>
</evidence>
<dbReference type="EMBL" id="KB740954">
    <property type="protein sequence ID" value="ENN77087.1"/>
    <property type="molecule type" value="Genomic_DNA"/>
</dbReference>
<feature type="compositionally biased region" description="Polar residues" evidence="1">
    <location>
        <begin position="17"/>
        <end position="27"/>
    </location>
</feature>
<organism evidence="2">
    <name type="scientific">Dendroctonus ponderosae</name>
    <name type="common">Mountain pine beetle</name>
    <dbReference type="NCBI Taxonomy" id="77166"/>
    <lineage>
        <taxon>Eukaryota</taxon>
        <taxon>Metazoa</taxon>
        <taxon>Ecdysozoa</taxon>
        <taxon>Arthropoda</taxon>
        <taxon>Hexapoda</taxon>
        <taxon>Insecta</taxon>
        <taxon>Pterygota</taxon>
        <taxon>Neoptera</taxon>
        <taxon>Endopterygota</taxon>
        <taxon>Coleoptera</taxon>
        <taxon>Polyphaga</taxon>
        <taxon>Cucujiformia</taxon>
        <taxon>Curculionidae</taxon>
        <taxon>Scolytinae</taxon>
        <taxon>Dendroctonus</taxon>
    </lineage>
</organism>
<gene>
    <name evidence="2" type="ORF">YQE_06422</name>
</gene>
<evidence type="ECO:0000256" key="1">
    <source>
        <dbReference type="SAM" id="MobiDB-lite"/>
    </source>
</evidence>